<keyword evidence="3" id="KW-1185">Reference proteome</keyword>
<proteinExistence type="predicted"/>
<accession>W6S0A0</accession>
<protein>
    <submittedName>
        <fullName evidence="2">Putative membrane protein</fullName>
    </submittedName>
</protein>
<reference evidence="2 3" key="1">
    <citation type="submission" date="2013-11" db="EMBL/GenBank/DDBJ databases">
        <title>Complete genome sequence of Clostridum sp. M2/40.</title>
        <authorList>
            <person name="Wibberg D."/>
            <person name="Puehler A."/>
            <person name="Schlueter A."/>
        </authorList>
    </citation>
    <scope>NUCLEOTIDE SEQUENCE [LARGE SCALE GENOMIC DNA]</scope>
    <source>
        <strain evidence="3">M2/40</strain>
    </source>
</reference>
<keyword evidence="1" id="KW-1133">Transmembrane helix</keyword>
<name>W6S0A0_9CLOT</name>
<feature type="transmembrane region" description="Helical" evidence="1">
    <location>
        <begin position="83"/>
        <end position="107"/>
    </location>
</feature>
<organism evidence="2 3">
    <name type="scientific">Clostridium bornimense</name>
    <dbReference type="NCBI Taxonomy" id="1216932"/>
    <lineage>
        <taxon>Bacteria</taxon>
        <taxon>Bacillati</taxon>
        <taxon>Bacillota</taxon>
        <taxon>Clostridia</taxon>
        <taxon>Eubacteriales</taxon>
        <taxon>Clostridiaceae</taxon>
        <taxon>Clostridium</taxon>
    </lineage>
</organism>
<dbReference type="EMBL" id="HG917869">
    <property type="protein sequence ID" value="CDM70163.1"/>
    <property type="molecule type" value="Genomic_DNA"/>
</dbReference>
<feature type="transmembrane region" description="Helical" evidence="1">
    <location>
        <begin position="7"/>
        <end position="28"/>
    </location>
</feature>
<dbReference type="STRING" id="1216932.CM240_3046"/>
<evidence type="ECO:0000313" key="2">
    <source>
        <dbReference type="EMBL" id="CDM70163.1"/>
    </source>
</evidence>
<evidence type="ECO:0000256" key="1">
    <source>
        <dbReference type="SAM" id="Phobius"/>
    </source>
</evidence>
<evidence type="ECO:0000313" key="3">
    <source>
        <dbReference type="Proteomes" id="UP000019426"/>
    </source>
</evidence>
<dbReference type="RefSeq" id="WP_044040309.1">
    <property type="nucleotide sequence ID" value="NZ_HG917869.1"/>
</dbReference>
<dbReference type="HOGENOM" id="CLU_2166563_0_0_9"/>
<sequence length="110" mass="12387">MNIIRTLPKYLGFSCTWAILSICMAIYISKCTSYDFKTILFIEGILLFILGKCSIKNPINNINSHNTQSRDIFELTNYNIKTLLLLSISNITFTLGSFLIIIASISINSP</sequence>
<dbReference type="AlphaFoldDB" id="W6S0A0"/>
<dbReference type="Proteomes" id="UP000019426">
    <property type="component" value="Chromosome M2/40_rep2"/>
</dbReference>
<dbReference type="KEGG" id="clt:CM240_3046"/>
<feature type="transmembrane region" description="Helical" evidence="1">
    <location>
        <begin position="34"/>
        <end position="51"/>
    </location>
</feature>
<keyword evidence="1" id="KW-0472">Membrane</keyword>
<keyword evidence="1" id="KW-0812">Transmembrane</keyword>
<gene>
    <name evidence="2" type="ORF">CM240_3046</name>
</gene>